<name>A0AAV6X4T4_9LAMI</name>
<organism evidence="2 3">
    <name type="scientific">Buddleja alternifolia</name>
    <dbReference type="NCBI Taxonomy" id="168488"/>
    <lineage>
        <taxon>Eukaryota</taxon>
        <taxon>Viridiplantae</taxon>
        <taxon>Streptophyta</taxon>
        <taxon>Embryophyta</taxon>
        <taxon>Tracheophyta</taxon>
        <taxon>Spermatophyta</taxon>
        <taxon>Magnoliopsida</taxon>
        <taxon>eudicotyledons</taxon>
        <taxon>Gunneridae</taxon>
        <taxon>Pentapetalae</taxon>
        <taxon>asterids</taxon>
        <taxon>lamiids</taxon>
        <taxon>Lamiales</taxon>
        <taxon>Scrophulariaceae</taxon>
        <taxon>Buddlejeae</taxon>
        <taxon>Buddleja</taxon>
    </lineage>
</organism>
<accession>A0AAV6X4T4</accession>
<dbReference type="PANTHER" id="PTHR31286">
    <property type="entry name" value="GLYCINE-RICH CELL WALL STRUCTURAL PROTEIN 1.8-LIKE"/>
    <property type="match status" value="1"/>
</dbReference>
<feature type="domain" description="Zinc knuckle CX2CX4HX4C" evidence="1">
    <location>
        <begin position="136"/>
        <end position="183"/>
    </location>
</feature>
<reference evidence="2" key="1">
    <citation type="submission" date="2019-10" db="EMBL/GenBank/DDBJ databases">
        <authorList>
            <person name="Zhang R."/>
            <person name="Pan Y."/>
            <person name="Wang J."/>
            <person name="Ma R."/>
            <person name="Yu S."/>
        </authorList>
    </citation>
    <scope>NUCLEOTIDE SEQUENCE</scope>
    <source>
        <strain evidence="2">LA-IB0</strain>
        <tissue evidence="2">Leaf</tissue>
    </source>
</reference>
<comment type="caution">
    <text evidence="2">The sequence shown here is derived from an EMBL/GenBank/DDBJ whole genome shotgun (WGS) entry which is preliminary data.</text>
</comment>
<sequence length="490" mass="55021">MDKEIERLQRSLVITDDEAVTIPDELYHGMTICKISVERFILTFNHVVDRQQAPDERPWNFDWNLIILTAVSGNNNLSSMPLDMCTFRVHTLDLPLKLMTHDVAKFIGNRLGNFKNVQLDNRAATWGSTLKITIEIDITKPLKRVLQLNSALGEAHIVTFQYERLPNFCYLCCKIGHLSKGCLLRYDEKFEDLVSLRVVPLSLVTHDGESSPALSPIEIPLKAKATLDHSISLTSGNLMEMPPTVSVGAGKRSRWMPRPATFRVITAPNLLPLNASVASLISPVTRSWNAQLDRQIFWPLDVNMILSIPLGQNLMVDRLVWHYTKNGMFSVKNAYHVVRSLVNDSGANVIRAKEFLNAFHNAQIFGKSTKTPNPSPAPWQPPPPGVIKVNFDGALLSDWIRNTQKHWQRTKQWNLWLGLVGKILLSVSFSHVKRTGNVVAHTLARSATSSLEGSIDPLSCGKERKGLSQEWNSKSAWDSSIFLFSQCLGD</sequence>
<evidence type="ECO:0000259" key="1">
    <source>
        <dbReference type="Pfam" id="PF14392"/>
    </source>
</evidence>
<dbReference type="AlphaFoldDB" id="A0AAV6X4T4"/>
<gene>
    <name evidence="2" type="ORF">BUALT_Bualt08G0035100</name>
</gene>
<evidence type="ECO:0000313" key="3">
    <source>
        <dbReference type="Proteomes" id="UP000826271"/>
    </source>
</evidence>
<dbReference type="EMBL" id="WHWC01000008">
    <property type="protein sequence ID" value="KAG8377458.1"/>
    <property type="molecule type" value="Genomic_DNA"/>
</dbReference>
<dbReference type="InterPro" id="IPR040256">
    <property type="entry name" value="At4g02000-like"/>
</dbReference>
<evidence type="ECO:0000313" key="2">
    <source>
        <dbReference type="EMBL" id="KAG8377458.1"/>
    </source>
</evidence>
<proteinExistence type="predicted"/>
<dbReference type="PANTHER" id="PTHR31286:SF178">
    <property type="entry name" value="DUF4283 DOMAIN-CONTAINING PROTEIN"/>
    <property type="match status" value="1"/>
</dbReference>
<dbReference type="Proteomes" id="UP000826271">
    <property type="component" value="Unassembled WGS sequence"/>
</dbReference>
<protein>
    <recommendedName>
        <fullName evidence="1">Zinc knuckle CX2CX4HX4C domain-containing protein</fullName>
    </recommendedName>
</protein>
<dbReference type="Pfam" id="PF14392">
    <property type="entry name" value="zf-CCHC_4"/>
    <property type="match status" value="1"/>
</dbReference>
<dbReference type="InterPro" id="IPR025836">
    <property type="entry name" value="Zn_knuckle_CX2CX4HX4C"/>
</dbReference>
<keyword evidence="3" id="KW-1185">Reference proteome</keyword>